<proteinExistence type="predicted"/>
<evidence type="ECO:0000313" key="2">
    <source>
        <dbReference type="EMBL" id="SVB51686.1"/>
    </source>
</evidence>
<gene>
    <name evidence="2" type="ORF">METZ01_LOCUS204540</name>
</gene>
<dbReference type="EMBL" id="UINC01045209">
    <property type="protein sequence ID" value="SVB51686.1"/>
    <property type="molecule type" value="Genomic_DNA"/>
</dbReference>
<name>A0A382ELK8_9ZZZZ</name>
<dbReference type="InterPro" id="IPR027443">
    <property type="entry name" value="IPNS-like_sf"/>
</dbReference>
<protein>
    <recommendedName>
        <fullName evidence="1">Aspartyl/asparaginy/proline hydroxylase domain-containing protein</fullName>
    </recommendedName>
</protein>
<organism evidence="2">
    <name type="scientific">marine metagenome</name>
    <dbReference type="NCBI Taxonomy" id="408172"/>
    <lineage>
        <taxon>unclassified sequences</taxon>
        <taxon>metagenomes</taxon>
        <taxon>ecological metagenomes</taxon>
    </lineage>
</organism>
<dbReference type="SUPFAM" id="SSF51197">
    <property type="entry name" value="Clavaminate synthase-like"/>
    <property type="match status" value="1"/>
</dbReference>
<dbReference type="InterPro" id="IPR007803">
    <property type="entry name" value="Asp/Arg/Pro-Hydrxlase"/>
</dbReference>
<sequence length="206" mass="24161">MKYFKKLTYEFDNEKLEEGLHDVLQICPWGDKMSGGNVNKFGKNDIYSPQICLTEKENEEHEYHGGEGGHYDTFDAEGKEVSRLEDICESEYTKFIPEFAHTYFKHVYDAISEDWKIGRVRLVRSAPRRALSWHRDPEPRIHVPVRTLIGSKMIIEDEVHHMKTGSCWFTDTRFYHSQFNGSEADRIHMVMCVVDKEYKSSESVEV</sequence>
<evidence type="ECO:0000259" key="1">
    <source>
        <dbReference type="Pfam" id="PF05118"/>
    </source>
</evidence>
<accession>A0A382ELK8</accession>
<dbReference type="AlphaFoldDB" id="A0A382ELK8"/>
<reference evidence="2" key="1">
    <citation type="submission" date="2018-05" db="EMBL/GenBank/DDBJ databases">
        <authorList>
            <person name="Lanie J.A."/>
            <person name="Ng W.-L."/>
            <person name="Kazmierczak K.M."/>
            <person name="Andrzejewski T.M."/>
            <person name="Davidsen T.M."/>
            <person name="Wayne K.J."/>
            <person name="Tettelin H."/>
            <person name="Glass J.I."/>
            <person name="Rusch D."/>
            <person name="Podicherti R."/>
            <person name="Tsui H.-C.T."/>
            <person name="Winkler M.E."/>
        </authorList>
    </citation>
    <scope>NUCLEOTIDE SEQUENCE</scope>
</reference>
<dbReference type="Gene3D" id="2.60.120.330">
    <property type="entry name" value="B-lactam Antibiotic, Isopenicillin N Synthase, Chain"/>
    <property type="match status" value="1"/>
</dbReference>
<dbReference type="Pfam" id="PF05118">
    <property type="entry name" value="Asp_Arg_Hydrox"/>
    <property type="match status" value="1"/>
</dbReference>
<feature type="domain" description="Aspartyl/asparaginy/proline hydroxylase" evidence="1">
    <location>
        <begin position="111"/>
        <end position="193"/>
    </location>
</feature>